<evidence type="ECO:0000256" key="1">
    <source>
        <dbReference type="SAM" id="MobiDB-lite"/>
    </source>
</evidence>
<gene>
    <name evidence="2" type="ORF">Cgig2_028327</name>
</gene>
<feature type="region of interest" description="Disordered" evidence="1">
    <location>
        <begin position="135"/>
        <end position="161"/>
    </location>
</feature>
<dbReference type="EMBL" id="JAKOGI010000096">
    <property type="protein sequence ID" value="KAJ8444512.1"/>
    <property type="molecule type" value="Genomic_DNA"/>
</dbReference>
<dbReference type="Proteomes" id="UP001153076">
    <property type="component" value="Unassembled WGS sequence"/>
</dbReference>
<accession>A0A9Q1KKU2</accession>
<dbReference type="AlphaFoldDB" id="A0A9Q1KKU2"/>
<evidence type="ECO:0000313" key="2">
    <source>
        <dbReference type="EMBL" id="KAJ8444512.1"/>
    </source>
</evidence>
<evidence type="ECO:0000313" key="3">
    <source>
        <dbReference type="Proteomes" id="UP001153076"/>
    </source>
</evidence>
<comment type="caution">
    <text evidence="2">The sequence shown here is derived from an EMBL/GenBank/DDBJ whole genome shotgun (WGS) entry which is preliminary data.</text>
</comment>
<name>A0A9Q1KKU2_9CARY</name>
<protein>
    <submittedName>
        <fullName evidence="2">Uncharacterized protein</fullName>
    </submittedName>
</protein>
<sequence>MDFKGYYSDIQVSLSLMTSDKSKNTSLSHVNHLTIAPSLKSQVLTSSESSIRRNLKCPVLESSQPGDDIEDQDAIFSLSNPPDNIDEEFEVILYKISQLKYGNLDENTFCYKFMLTFYKLGLLFGKDRATGSNMLGQKKGSVDGQENEDAPPIPANRKSSCALPLKDQVETKNTKNKAIKFMCEELRSLRLGMDAIAMALEKGNRRNYTEE</sequence>
<organism evidence="2 3">
    <name type="scientific">Carnegiea gigantea</name>
    <dbReference type="NCBI Taxonomy" id="171969"/>
    <lineage>
        <taxon>Eukaryota</taxon>
        <taxon>Viridiplantae</taxon>
        <taxon>Streptophyta</taxon>
        <taxon>Embryophyta</taxon>
        <taxon>Tracheophyta</taxon>
        <taxon>Spermatophyta</taxon>
        <taxon>Magnoliopsida</taxon>
        <taxon>eudicotyledons</taxon>
        <taxon>Gunneridae</taxon>
        <taxon>Pentapetalae</taxon>
        <taxon>Caryophyllales</taxon>
        <taxon>Cactineae</taxon>
        <taxon>Cactaceae</taxon>
        <taxon>Cactoideae</taxon>
        <taxon>Echinocereeae</taxon>
        <taxon>Carnegiea</taxon>
    </lineage>
</organism>
<proteinExistence type="predicted"/>
<keyword evidence="3" id="KW-1185">Reference proteome</keyword>
<reference evidence="2" key="1">
    <citation type="submission" date="2022-04" db="EMBL/GenBank/DDBJ databases">
        <title>Carnegiea gigantea Genome sequencing and assembly v2.</title>
        <authorList>
            <person name="Copetti D."/>
            <person name="Sanderson M.J."/>
            <person name="Burquez A."/>
            <person name="Wojciechowski M.F."/>
        </authorList>
    </citation>
    <scope>NUCLEOTIDE SEQUENCE</scope>
    <source>
        <strain evidence="2">SGP5-SGP5p</strain>
        <tissue evidence="2">Aerial part</tissue>
    </source>
</reference>